<dbReference type="AlphaFoldDB" id="A0A7K1XV93"/>
<evidence type="ECO:0000313" key="1">
    <source>
        <dbReference type="EMBL" id="MXV14689.1"/>
    </source>
</evidence>
<sequence length="180" mass="20816">MVYACGNDYAPKPRGYFKIDLPEKAYQAYSGECPFEFDYPVYSKVVPDSMGGSKACSPNLLFPKFNGRIHLSYYEVANRERLNELVEDAYKLAYKHVAKSTGIDRQEINYPSKNVYGALYHIEGNTASSVQFYLTDSSRHYIRGALYFREEPRLDSIQPVLDFVKKDIDVMIRSFRWKAN</sequence>
<dbReference type="Proteomes" id="UP000451233">
    <property type="component" value="Unassembled WGS sequence"/>
</dbReference>
<organism evidence="1 2">
    <name type="scientific">Hufsiella ginkgonis</name>
    <dbReference type="NCBI Taxonomy" id="2695274"/>
    <lineage>
        <taxon>Bacteria</taxon>
        <taxon>Pseudomonadati</taxon>
        <taxon>Bacteroidota</taxon>
        <taxon>Sphingobacteriia</taxon>
        <taxon>Sphingobacteriales</taxon>
        <taxon>Sphingobacteriaceae</taxon>
        <taxon>Hufsiella</taxon>
    </lineage>
</organism>
<dbReference type="EMBL" id="WVHS01000001">
    <property type="protein sequence ID" value="MXV14689.1"/>
    <property type="molecule type" value="Genomic_DNA"/>
</dbReference>
<comment type="caution">
    <text evidence="1">The sequence shown here is derived from an EMBL/GenBank/DDBJ whole genome shotgun (WGS) entry which is preliminary data.</text>
</comment>
<accession>A0A7K1XV93</accession>
<keyword evidence="1" id="KW-0449">Lipoprotein</keyword>
<dbReference type="Pfam" id="PF25593">
    <property type="entry name" value="GldD_lipo"/>
    <property type="match status" value="1"/>
</dbReference>
<protein>
    <submittedName>
        <fullName evidence="1">Gliding motility lipoprotein GldD</fullName>
    </submittedName>
</protein>
<name>A0A7K1XV93_9SPHI</name>
<proteinExistence type="predicted"/>
<dbReference type="InterPro" id="IPR019850">
    <property type="entry name" value="GldD-like"/>
</dbReference>
<gene>
    <name evidence="1" type="ORF">GS398_05215</name>
</gene>
<evidence type="ECO:0000313" key="2">
    <source>
        <dbReference type="Proteomes" id="UP000451233"/>
    </source>
</evidence>
<reference evidence="1 2" key="1">
    <citation type="submission" date="2019-11" db="EMBL/GenBank/DDBJ databases">
        <title>Pedobacter sp. HMF7056 Genome sequencing and assembly.</title>
        <authorList>
            <person name="Kang H."/>
            <person name="Kim H."/>
            <person name="Joh K."/>
        </authorList>
    </citation>
    <scope>NUCLEOTIDE SEQUENCE [LARGE SCALE GENOMIC DNA]</scope>
    <source>
        <strain evidence="1 2">HMF7056</strain>
    </source>
</reference>
<keyword evidence="2" id="KW-1185">Reference proteome</keyword>